<keyword evidence="2" id="KW-1185">Reference proteome</keyword>
<reference evidence="2" key="1">
    <citation type="journal article" date="2019" name="Int. J. Syst. Evol. Microbiol.">
        <title>The Global Catalogue of Microorganisms (GCM) 10K type strain sequencing project: providing services to taxonomists for standard genome sequencing and annotation.</title>
        <authorList>
            <consortium name="The Broad Institute Genomics Platform"/>
            <consortium name="The Broad Institute Genome Sequencing Center for Infectious Disease"/>
            <person name="Wu L."/>
            <person name="Ma J."/>
        </authorList>
    </citation>
    <scope>NUCLEOTIDE SEQUENCE [LARGE SCALE GENOMIC DNA]</scope>
    <source>
        <strain evidence="2">JCM 17498</strain>
    </source>
</reference>
<dbReference type="EMBL" id="BAABBF010000008">
    <property type="protein sequence ID" value="GAA3720163.1"/>
    <property type="molecule type" value="Genomic_DNA"/>
</dbReference>
<organism evidence="1 2">
    <name type="scientific">Sphingomonas cynarae</name>
    <dbReference type="NCBI Taxonomy" id="930197"/>
    <lineage>
        <taxon>Bacteria</taxon>
        <taxon>Pseudomonadati</taxon>
        <taxon>Pseudomonadota</taxon>
        <taxon>Alphaproteobacteria</taxon>
        <taxon>Sphingomonadales</taxon>
        <taxon>Sphingomonadaceae</taxon>
        <taxon>Sphingomonas</taxon>
    </lineage>
</organism>
<proteinExistence type="predicted"/>
<sequence>MTLAVDMFAESNPAFAAFVAIGFCRSYLDIAGAPPSIALFYLAVPIAVSDDLQNTFLSTNASTGLLAWLTRYPEVRFGLGARLDAALPIVSGGIQLALLSKALRLEPGGSLRLGTDVPGKGVVEKLPPQPKQVLRRAERLGNWMAKAGTAAAIYSAFGVTP</sequence>
<dbReference type="InterPro" id="IPR045390">
    <property type="entry name" value="ABC-3C_MC3"/>
</dbReference>
<evidence type="ECO:0000313" key="2">
    <source>
        <dbReference type="Proteomes" id="UP001500523"/>
    </source>
</evidence>
<evidence type="ECO:0000313" key="1">
    <source>
        <dbReference type="EMBL" id="GAA3720163.1"/>
    </source>
</evidence>
<dbReference type="Proteomes" id="UP001500523">
    <property type="component" value="Unassembled WGS sequence"/>
</dbReference>
<comment type="caution">
    <text evidence="1">The sequence shown here is derived from an EMBL/GenBank/DDBJ whole genome shotgun (WGS) entry which is preliminary data.</text>
</comment>
<name>A0ABP7ELV3_9SPHN</name>
<gene>
    <name evidence="1" type="ORF">GCM10022268_30560</name>
</gene>
<dbReference type="Pfam" id="PF20131">
    <property type="entry name" value="MC3"/>
    <property type="match status" value="1"/>
</dbReference>
<dbReference type="RefSeq" id="WP_344694253.1">
    <property type="nucleotide sequence ID" value="NZ_BAABBF010000008.1"/>
</dbReference>
<accession>A0ABP7ELV3</accession>
<protein>
    <submittedName>
        <fullName evidence="1">Uncharacterized protein</fullName>
    </submittedName>
</protein>